<feature type="domain" description="Gfo/Idh/MocA-like oxidoreductase N-terminal" evidence="1">
    <location>
        <begin position="13"/>
        <end position="132"/>
    </location>
</feature>
<dbReference type="Gene3D" id="3.40.50.720">
    <property type="entry name" value="NAD(P)-binding Rossmann-like Domain"/>
    <property type="match status" value="1"/>
</dbReference>
<gene>
    <name evidence="3" type="ORF">DBW71_00795</name>
</gene>
<reference evidence="3 4" key="1">
    <citation type="journal article" date="2018" name="Microbiome">
        <title>Fine metagenomic profile of the Mediterranean stratified and mixed water columns revealed by assembly and recruitment.</title>
        <authorList>
            <person name="Haro-Moreno J.M."/>
            <person name="Lopez-Perez M."/>
            <person name="De La Torre J.R."/>
            <person name="Picazo A."/>
            <person name="Camacho A."/>
            <person name="Rodriguez-Valera F."/>
        </authorList>
    </citation>
    <scope>NUCLEOTIDE SEQUENCE [LARGE SCALE GENOMIC DNA]</scope>
    <source>
        <strain evidence="3">MED-G57</strain>
    </source>
</reference>
<dbReference type="PANTHER" id="PTHR43377:SF1">
    <property type="entry name" value="BILIVERDIN REDUCTASE A"/>
    <property type="match status" value="1"/>
</dbReference>
<dbReference type="Pfam" id="PF01408">
    <property type="entry name" value="GFO_IDH_MocA"/>
    <property type="match status" value="1"/>
</dbReference>
<proteinExistence type="predicted"/>
<evidence type="ECO:0000313" key="3">
    <source>
        <dbReference type="EMBL" id="RCL74714.1"/>
    </source>
</evidence>
<dbReference type="SUPFAM" id="SSF51735">
    <property type="entry name" value="NAD(P)-binding Rossmann-fold domains"/>
    <property type="match status" value="1"/>
</dbReference>
<dbReference type="InterPro" id="IPR000683">
    <property type="entry name" value="Gfo/Idh/MocA-like_OxRdtase_N"/>
</dbReference>
<dbReference type="Proteomes" id="UP000253570">
    <property type="component" value="Unassembled WGS sequence"/>
</dbReference>
<dbReference type="AlphaFoldDB" id="A0A368DST5"/>
<protein>
    <submittedName>
        <fullName evidence="3">Gfo/Idh/MocA family oxidoreductase</fullName>
    </submittedName>
</protein>
<dbReference type="Gene3D" id="3.30.360.10">
    <property type="entry name" value="Dihydrodipicolinate Reductase, domain 2"/>
    <property type="match status" value="1"/>
</dbReference>
<dbReference type="InterPro" id="IPR036291">
    <property type="entry name" value="NAD(P)-bd_dom_sf"/>
</dbReference>
<sequence length="367" mass="40030">MIISENIYKKRQIGVAVVGSGRMGSHRARLASLHSAVSYLVVADTNEDQARKLAEITKANGYSVNNLEVINDPKVDVVIVSTPEDQHRDSVEAAINAGKSVLVEKPLALTIEDGDRLAKLAMDKGVDLRIGYSQRFLQKYFVAHDEISKGKLGPIIGGMTRVYNTRTNMLEILKRCPEATPILDIITYNVDYIGWCLGPDVSPVEVQAMGHGTIFRDQGFDVDDISLTMVKYSTGAVFSFDICYALPGGFPTTGQSVRLEVMGRDGVILIDDDHRDQILYSEHGYSNAYAPDQKLNLAFLGSRSSGEWADGVMFGRIADETKGWLDSQATGSKCHLTTAKEARQTLAVTLAMAEASETGQPIPLANI</sequence>
<evidence type="ECO:0000259" key="1">
    <source>
        <dbReference type="Pfam" id="PF01408"/>
    </source>
</evidence>
<organism evidence="3 4">
    <name type="scientific">PS1 clade bacterium</name>
    <dbReference type="NCBI Taxonomy" id="2175152"/>
    <lineage>
        <taxon>Bacteria</taxon>
        <taxon>Pseudomonadati</taxon>
        <taxon>Pseudomonadota</taxon>
        <taxon>Alphaproteobacteria</taxon>
        <taxon>PS1 clade</taxon>
    </lineage>
</organism>
<comment type="caution">
    <text evidence="3">The sequence shown here is derived from an EMBL/GenBank/DDBJ whole genome shotgun (WGS) entry which is preliminary data.</text>
</comment>
<dbReference type="EMBL" id="QOQD01000001">
    <property type="protein sequence ID" value="RCL74714.1"/>
    <property type="molecule type" value="Genomic_DNA"/>
</dbReference>
<dbReference type="GO" id="GO:0000166">
    <property type="term" value="F:nucleotide binding"/>
    <property type="evidence" value="ECO:0007669"/>
    <property type="project" value="InterPro"/>
</dbReference>
<dbReference type="PANTHER" id="PTHR43377">
    <property type="entry name" value="BILIVERDIN REDUCTASE A"/>
    <property type="match status" value="1"/>
</dbReference>
<feature type="domain" description="Gfo/Idh/MocA-like oxidoreductase C-terminal" evidence="2">
    <location>
        <begin position="147"/>
        <end position="364"/>
    </location>
</feature>
<evidence type="ECO:0000313" key="4">
    <source>
        <dbReference type="Proteomes" id="UP000253570"/>
    </source>
</evidence>
<name>A0A368DST5_9PROT</name>
<dbReference type="InterPro" id="IPR004104">
    <property type="entry name" value="Gfo/Idh/MocA-like_OxRdtase_C"/>
</dbReference>
<evidence type="ECO:0000259" key="2">
    <source>
        <dbReference type="Pfam" id="PF02894"/>
    </source>
</evidence>
<dbReference type="SUPFAM" id="SSF55347">
    <property type="entry name" value="Glyceraldehyde-3-phosphate dehydrogenase-like, C-terminal domain"/>
    <property type="match status" value="1"/>
</dbReference>
<dbReference type="InterPro" id="IPR051450">
    <property type="entry name" value="Gfo/Idh/MocA_Oxidoreductases"/>
</dbReference>
<dbReference type="Pfam" id="PF02894">
    <property type="entry name" value="GFO_IDH_MocA_C"/>
    <property type="match status" value="1"/>
</dbReference>
<accession>A0A368DST5</accession>